<keyword evidence="2" id="KW-1185">Reference proteome</keyword>
<dbReference type="EMBL" id="UYRR01015699">
    <property type="protein sequence ID" value="VDK28016.1"/>
    <property type="molecule type" value="Genomic_DNA"/>
</dbReference>
<protein>
    <submittedName>
        <fullName evidence="1">Uncharacterized protein</fullName>
    </submittedName>
</protein>
<proteinExistence type="predicted"/>
<accession>A0A3P6NNC5</accession>
<evidence type="ECO:0000313" key="1">
    <source>
        <dbReference type="EMBL" id="VDK28016.1"/>
    </source>
</evidence>
<dbReference type="Proteomes" id="UP000267096">
    <property type="component" value="Unassembled WGS sequence"/>
</dbReference>
<gene>
    <name evidence="1" type="ORF">ASIM_LOCUS6885</name>
</gene>
<name>A0A3P6NNC5_ANISI</name>
<dbReference type="AlphaFoldDB" id="A0A3P6NNC5"/>
<sequence length="81" mass="9384">MIADYFSVRRIGVVVCVDVDAAVHRIAVTKHTGQRIKMMREGKWPEYLRQLQVKQSIAARFNLRSDPAVVRHRVRISHCRG</sequence>
<reference evidence="1 2" key="1">
    <citation type="submission" date="2018-11" db="EMBL/GenBank/DDBJ databases">
        <authorList>
            <consortium name="Pathogen Informatics"/>
        </authorList>
    </citation>
    <scope>NUCLEOTIDE SEQUENCE [LARGE SCALE GENOMIC DNA]</scope>
</reference>
<organism evidence="1 2">
    <name type="scientific">Anisakis simplex</name>
    <name type="common">Herring worm</name>
    <dbReference type="NCBI Taxonomy" id="6269"/>
    <lineage>
        <taxon>Eukaryota</taxon>
        <taxon>Metazoa</taxon>
        <taxon>Ecdysozoa</taxon>
        <taxon>Nematoda</taxon>
        <taxon>Chromadorea</taxon>
        <taxon>Rhabditida</taxon>
        <taxon>Spirurina</taxon>
        <taxon>Ascaridomorpha</taxon>
        <taxon>Ascaridoidea</taxon>
        <taxon>Anisakidae</taxon>
        <taxon>Anisakis</taxon>
        <taxon>Anisakis simplex complex</taxon>
    </lineage>
</organism>
<evidence type="ECO:0000313" key="2">
    <source>
        <dbReference type="Proteomes" id="UP000267096"/>
    </source>
</evidence>